<feature type="region of interest" description="Disordered" evidence="14">
    <location>
        <begin position="377"/>
        <end position="409"/>
    </location>
</feature>
<evidence type="ECO:0000256" key="9">
    <source>
        <dbReference type="ARBA" id="ARBA00022840"/>
    </source>
</evidence>
<sequence length="492" mass="54757">MMSEESLSIVVIHYASRDFNTRAIKVVMQGFSLGRGDKLTLLVILRQAYSPTRLPFIAPAKLRGLFETDHKIVEEENPFMNETTQIQFRIEVLQGKLPEVAVNAAIRLEATSVIIDRIRQVTNSCSNTSSSFPTLAKGGCPQPQLYSQIKQIPENRVQDMERGYCLLSITDTQKTNHTEEYNIETPAEHSNNPEAYQIVEQFKNSVCSVCKNRRPKFEVMKEFTYAELHEATQGFSPKNYLSEGGFGSVYKGRLQGGLRIAVKQHKPLLKERNYPDLIDERMLDNHDCHQLFWMIRLAEKCLSRDSQRRLSMDTVVNALTHILEGNTCSVVLRDCSPAQSDSSYDMSDLLISDTSQEIEGEDTSNYAGYASMCFRPPPSPPLGSTSSSTSSVFTGLSESPIDDLSNNKNKGIRANEQELQRVSGRGGGLLSVQAMALAHGEGVIEVAYNLLDPNKVGGERVQEEVESLAREEAPPSIVLRRPPLSSATSPES</sequence>
<dbReference type="GO" id="GO:0005886">
    <property type="term" value="C:plasma membrane"/>
    <property type="evidence" value="ECO:0007669"/>
    <property type="project" value="UniProtKB-SubCell"/>
</dbReference>
<comment type="caution">
    <text evidence="15">The sequence shown here is derived from an EMBL/GenBank/DDBJ whole genome shotgun (WGS) entry which is preliminary data.</text>
</comment>
<dbReference type="InterPro" id="IPR011009">
    <property type="entry name" value="Kinase-like_dom_sf"/>
</dbReference>
<dbReference type="EC" id="2.7.11.1" evidence="2"/>
<reference evidence="15 16" key="1">
    <citation type="submission" date="2020-05" db="EMBL/GenBank/DDBJ databases">
        <title>Vigna angularis (adzuki bean) Var. LongXiaoDou No. 4 denovo assembly.</title>
        <authorList>
            <person name="Xiang H."/>
        </authorList>
    </citation>
    <scope>NUCLEOTIDE SEQUENCE [LARGE SCALE GENOMIC DNA]</scope>
    <source>
        <tissue evidence="15">Leaf</tissue>
    </source>
</reference>
<evidence type="ECO:0000256" key="1">
    <source>
        <dbReference type="ARBA" id="ARBA00004162"/>
    </source>
</evidence>
<comment type="catalytic activity">
    <reaction evidence="13">
        <text>L-seryl-[protein] + ATP = O-phospho-L-seryl-[protein] + ADP + H(+)</text>
        <dbReference type="Rhea" id="RHEA:17989"/>
        <dbReference type="Rhea" id="RHEA-COMP:9863"/>
        <dbReference type="Rhea" id="RHEA-COMP:11604"/>
        <dbReference type="ChEBI" id="CHEBI:15378"/>
        <dbReference type="ChEBI" id="CHEBI:29999"/>
        <dbReference type="ChEBI" id="CHEBI:30616"/>
        <dbReference type="ChEBI" id="CHEBI:83421"/>
        <dbReference type="ChEBI" id="CHEBI:456216"/>
        <dbReference type="EC" id="2.7.11.1"/>
    </reaction>
</comment>
<comment type="subcellular location">
    <subcellularLocation>
        <location evidence="1">Cell membrane</location>
        <topology evidence="1">Single-pass membrane protein</topology>
    </subcellularLocation>
</comment>
<evidence type="ECO:0000256" key="6">
    <source>
        <dbReference type="ARBA" id="ARBA00022692"/>
    </source>
</evidence>
<evidence type="ECO:0000256" key="3">
    <source>
        <dbReference type="ARBA" id="ARBA00022475"/>
    </source>
</evidence>
<dbReference type="Gene3D" id="3.30.200.20">
    <property type="entry name" value="Phosphorylase Kinase, domain 1"/>
    <property type="match status" value="1"/>
</dbReference>
<accession>A0A8T0KBG5</accession>
<comment type="catalytic activity">
    <reaction evidence="12">
        <text>L-threonyl-[protein] + ATP = O-phospho-L-threonyl-[protein] + ADP + H(+)</text>
        <dbReference type="Rhea" id="RHEA:46608"/>
        <dbReference type="Rhea" id="RHEA-COMP:11060"/>
        <dbReference type="Rhea" id="RHEA-COMP:11605"/>
        <dbReference type="ChEBI" id="CHEBI:15378"/>
        <dbReference type="ChEBI" id="CHEBI:30013"/>
        <dbReference type="ChEBI" id="CHEBI:30616"/>
        <dbReference type="ChEBI" id="CHEBI:61977"/>
        <dbReference type="ChEBI" id="CHEBI:456216"/>
        <dbReference type="EC" id="2.7.11.1"/>
    </reaction>
</comment>
<keyword evidence="9" id="KW-0067">ATP-binding</keyword>
<name>A0A8T0KBG5_PHAAN</name>
<dbReference type="Proteomes" id="UP000743370">
    <property type="component" value="Unassembled WGS sequence"/>
</dbReference>
<dbReference type="AlphaFoldDB" id="A0A8T0KBG5"/>
<gene>
    <name evidence="15" type="ORF">HKW66_Vig0246700</name>
</gene>
<evidence type="ECO:0000256" key="13">
    <source>
        <dbReference type="ARBA" id="ARBA00048679"/>
    </source>
</evidence>
<dbReference type="SUPFAM" id="SSF56112">
    <property type="entry name" value="Protein kinase-like (PK-like)"/>
    <property type="match status" value="1"/>
</dbReference>
<evidence type="ECO:0000256" key="10">
    <source>
        <dbReference type="ARBA" id="ARBA00022989"/>
    </source>
</evidence>
<evidence type="ECO:0000313" key="15">
    <source>
        <dbReference type="EMBL" id="KAG2396964.1"/>
    </source>
</evidence>
<keyword evidence="5" id="KW-0808">Transferase</keyword>
<feature type="region of interest" description="Disordered" evidence="14">
    <location>
        <begin position="467"/>
        <end position="492"/>
    </location>
</feature>
<dbReference type="EMBL" id="JABFOF010000005">
    <property type="protein sequence ID" value="KAG2396964.1"/>
    <property type="molecule type" value="Genomic_DNA"/>
</dbReference>
<keyword evidence="3" id="KW-1003">Cell membrane</keyword>
<feature type="compositionally biased region" description="Low complexity" evidence="14">
    <location>
        <begin position="382"/>
        <end position="399"/>
    </location>
</feature>
<keyword evidence="10" id="KW-1133">Transmembrane helix</keyword>
<evidence type="ECO:0000256" key="7">
    <source>
        <dbReference type="ARBA" id="ARBA00022741"/>
    </source>
</evidence>
<keyword evidence="6" id="KW-0812">Transmembrane</keyword>
<dbReference type="PANTHER" id="PTHR47982:SF42">
    <property type="entry name" value="PROTEIN KINASE DOMAIN-CONTAINING PROTEIN"/>
    <property type="match status" value="1"/>
</dbReference>
<evidence type="ECO:0000256" key="12">
    <source>
        <dbReference type="ARBA" id="ARBA00047899"/>
    </source>
</evidence>
<keyword evidence="11" id="KW-0472">Membrane</keyword>
<evidence type="ECO:0000313" key="16">
    <source>
        <dbReference type="Proteomes" id="UP000743370"/>
    </source>
</evidence>
<keyword evidence="8" id="KW-0418">Kinase</keyword>
<evidence type="ECO:0000256" key="14">
    <source>
        <dbReference type="SAM" id="MobiDB-lite"/>
    </source>
</evidence>
<evidence type="ECO:0000256" key="2">
    <source>
        <dbReference type="ARBA" id="ARBA00012513"/>
    </source>
</evidence>
<dbReference type="PANTHER" id="PTHR47982">
    <property type="entry name" value="PROLINE-RICH RECEPTOR-LIKE PROTEIN KINASE PERK4"/>
    <property type="match status" value="1"/>
</dbReference>
<organism evidence="15 16">
    <name type="scientific">Phaseolus angularis</name>
    <name type="common">Azuki bean</name>
    <name type="synonym">Vigna angularis</name>
    <dbReference type="NCBI Taxonomy" id="3914"/>
    <lineage>
        <taxon>Eukaryota</taxon>
        <taxon>Viridiplantae</taxon>
        <taxon>Streptophyta</taxon>
        <taxon>Embryophyta</taxon>
        <taxon>Tracheophyta</taxon>
        <taxon>Spermatophyta</taxon>
        <taxon>Magnoliopsida</taxon>
        <taxon>eudicotyledons</taxon>
        <taxon>Gunneridae</taxon>
        <taxon>Pentapetalae</taxon>
        <taxon>rosids</taxon>
        <taxon>fabids</taxon>
        <taxon>Fabales</taxon>
        <taxon>Fabaceae</taxon>
        <taxon>Papilionoideae</taxon>
        <taxon>50 kb inversion clade</taxon>
        <taxon>NPAAA clade</taxon>
        <taxon>indigoferoid/millettioid clade</taxon>
        <taxon>Phaseoleae</taxon>
        <taxon>Vigna</taxon>
    </lineage>
</organism>
<keyword evidence="7" id="KW-0547">Nucleotide-binding</keyword>
<dbReference type="InterPro" id="IPR047117">
    <property type="entry name" value="PERK1-13-like"/>
</dbReference>
<protein>
    <recommendedName>
        <fullName evidence="2">non-specific serine/threonine protein kinase</fullName>
        <ecNumber evidence="2">2.7.11.1</ecNumber>
    </recommendedName>
</protein>
<dbReference type="GO" id="GO:0004674">
    <property type="term" value="F:protein serine/threonine kinase activity"/>
    <property type="evidence" value="ECO:0007669"/>
    <property type="project" value="UniProtKB-KW"/>
</dbReference>
<keyword evidence="4" id="KW-0723">Serine/threonine-protein kinase</keyword>
<dbReference type="GO" id="GO:0005524">
    <property type="term" value="F:ATP binding"/>
    <property type="evidence" value="ECO:0007669"/>
    <property type="project" value="UniProtKB-KW"/>
</dbReference>
<proteinExistence type="predicted"/>
<evidence type="ECO:0000256" key="8">
    <source>
        <dbReference type="ARBA" id="ARBA00022777"/>
    </source>
</evidence>
<evidence type="ECO:0000256" key="11">
    <source>
        <dbReference type="ARBA" id="ARBA00023136"/>
    </source>
</evidence>
<evidence type="ECO:0000256" key="4">
    <source>
        <dbReference type="ARBA" id="ARBA00022527"/>
    </source>
</evidence>
<evidence type="ECO:0000256" key="5">
    <source>
        <dbReference type="ARBA" id="ARBA00022679"/>
    </source>
</evidence>